<evidence type="ECO:0000313" key="2">
    <source>
        <dbReference type="Proteomes" id="UP000886520"/>
    </source>
</evidence>
<proteinExistence type="predicted"/>
<dbReference type="Proteomes" id="UP000886520">
    <property type="component" value="Chromosome 16"/>
</dbReference>
<accession>A0A9D4UHP1</accession>
<name>A0A9D4UHP1_ADICA</name>
<keyword evidence="2" id="KW-1185">Reference proteome</keyword>
<reference evidence="1" key="1">
    <citation type="submission" date="2021-01" db="EMBL/GenBank/DDBJ databases">
        <title>Adiantum capillus-veneris genome.</title>
        <authorList>
            <person name="Fang Y."/>
            <person name="Liao Q."/>
        </authorList>
    </citation>
    <scope>NUCLEOTIDE SEQUENCE</scope>
    <source>
        <strain evidence="1">H3</strain>
        <tissue evidence="1">Leaf</tissue>
    </source>
</reference>
<dbReference type="AlphaFoldDB" id="A0A9D4UHP1"/>
<comment type="caution">
    <text evidence="1">The sequence shown here is derived from an EMBL/GenBank/DDBJ whole genome shotgun (WGS) entry which is preliminary data.</text>
</comment>
<sequence>MSPRNMEKKVVYSEASSLIVDDLVPAWNSKIKPNFDSVQASSQKECLRVFKDNQEIIEVCLKACLPEHKPRDPVQLPIRVLLPFLKKWRVLDMHWYYPVVAILVINALGRCKREANEMVELPLDLTFGAQELLERWLCEKGKPVTNIPKCSKAFTYCQ</sequence>
<protein>
    <submittedName>
        <fullName evidence="1">Uncharacterized protein</fullName>
    </submittedName>
</protein>
<gene>
    <name evidence="1" type="ORF">GOP47_0016222</name>
</gene>
<dbReference type="OrthoDB" id="564565at2759"/>
<dbReference type="EMBL" id="JABFUD020000016">
    <property type="protein sequence ID" value="KAI5067877.1"/>
    <property type="molecule type" value="Genomic_DNA"/>
</dbReference>
<organism evidence="1 2">
    <name type="scientific">Adiantum capillus-veneris</name>
    <name type="common">Maidenhair fern</name>
    <dbReference type="NCBI Taxonomy" id="13818"/>
    <lineage>
        <taxon>Eukaryota</taxon>
        <taxon>Viridiplantae</taxon>
        <taxon>Streptophyta</taxon>
        <taxon>Embryophyta</taxon>
        <taxon>Tracheophyta</taxon>
        <taxon>Polypodiopsida</taxon>
        <taxon>Polypodiidae</taxon>
        <taxon>Polypodiales</taxon>
        <taxon>Pteridineae</taxon>
        <taxon>Pteridaceae</taxon>
        <taxon>Vittarioideae</taxon>
        <taxon>Adiantum</taxon>
    </lineage>
</organism>
<evidence type="ECO:0000313" key="1">
    <source>
        <dbReference type="EMBL" id="KAI5067877.1"/>
    </source>
</evidence>